<dbReference type="InterPro" id="IPR038332">
    <property type="entry name" value="PPE_sf"/>
</dbReference>
<dbReference type="Gene3D" id="1.10.287.850">
    <property type="entry name" value="HP0062-like domain"/>
    <property type="match status" value="1"/>
</dbReference>
<dbReference type="AlphaFoldDB" id="A0A7G1IM35"/>
<dbReference type="InterPro" id="IPR000084">
    <property type="entry name" value="PE-PGRS_N"/>
</dbReference>
<proteinExistence type="predicted"/>
<evidence type="ECO:0000313" key="3">
    <source>
        <dbReference type="EMBL" id="BCI91444.1"/>
    </source>
</evidence>
<dbReference type="EMBL" id="AP023343">
    <property type="protein sequence ID" value="BCI91444.1"/>
    <property type="molecule type" value="Genomic_DNA"/>
</dbReference>
<dbReference type="Pfam" id="PF00934">
    <property type="entry name" value="PE"/>
    <property type="match status" value="1"/>
</dbReference>
<dbReference type="SUPFAM" id="SSF140459">
    <property type="entry name" value="PE/PPE dimer-like"/>
    <property type="match status" value="1"/>
</dbReference>
<gene>
    <name evidence="3" type="ORF">NIIDMKKI_66500</name>
</gene>
<protein>
    <recommendedName>
        <fullName evidence="2">PE domain-containing protein</fullName>
    </recommendedName>
</protein>
<sequence>MSFVIAAPDPMLAAAGGLIEIGSAISTANATAAAPTTSLLAAAGDEVSAAIATLFNTYAEEYQQFSTQASAFHDHFVRTLQAGMSSYASAETTNAAQQLLNVFNAPARALLGRPLIGRGTDGWPAPAKPVKPAACCSATAATAPPARPDKPAAPAATPDSSAAAGSAEPAASEHAAETAAPGAGCWATAAPAEPAGSALPAATAATPTSSATAEPADEAAPAWPAPTA</sequence>
<evidence type="ECO:0000313" key="4">
    <source>
        <dbReference type="Proteomes" id="UP000516380"/>
    </source>
</evidence>
<feature type="compositionally biased region" description="Low complexity" evidence="1">
    <location>
        <begin position="152"/>
        <end position="222"/>
    </location>
</feature>
<feature type="region of interest" description="Disordered" evidence="1">
    <location>
        <begin position="141"/>
        <end position="228"/>
    </location>
</feature>
<dbReference type="Proteomes" id="UP000516380">
    <property type="component" value="Chromosome"/>
</dbReference>
<evidence type="ECO:0000256" key="1">
    <source>
        <dbReference type="SAM" id="MobiDB-lite"/>
    </source>
</evidence>
<reference evidence="3 4" key="1">
    <citation type="submission" date="2020-07" db="EMBL/GenBank/DDBJ databases">
        <title>Mycobacterium kansasii (former subtype) with zoonotic potential isolated from diseased indoor pet cat, Japan.</title>
        <authorList>
            <person name="Fukano H."/>
            <person name="Terazono T."/>
            <person name="Hoshino Y."/>
        </authorList>
    </citation>
    <scope>NUCLEOTIDE SEQUENCE [LARGE SCALE GENOMIC DNA]</scope>
    <source>
        <strain evidence="3 4">Kuro-I</strain>
    </source>
</reference>
<accession>A0A7G1IM35</accession>
<evidence type="ECO:0000259" key="2">
    <source>
        <dbReference type="Pfam" id="PF00934"/>
    </source>
</evidence>
<keyword evidence="4" id="KW-1185">Reference proteome</keyword>
<feature type="domain" description="PE" evidence="2">
    <location>
        <begin position="4"/>
        <end position="94"/>
    </location>
</feature>
<name>A0A7G1IM35_MYCKA</name>
<organism evidence="3 4">
    <name type="scientific">Mycobacterium kansasii</name>
    <dbReference type="NCBI Taxonomy" id="1768"/>
    <lineage>
        <taxon>Bacteria</taxon>
        <taxon>Bacillati</taxon>
        <taxon>Actinomycetota</taxon>
        <taxon>Actinomycetes</taxon>
        <taxon>Mycobacteriales</taxon>
        <taxon>Mycobacteriaceae</taxon>
        <taxon>Mycobacterium</taxon>
    </lineage>
</organism>